<feature type="compositionally biased region" description="Polar residues" evidence="1">
    <location>
        <begin position="158"/>
        <end position="169"/>
    </location>
</feature>
<evidence type="ECO:0000313" key="3">
    <source>
        <dbReference type="Proteomes" id="UP001161422"/>
    </source>
</evidence>
<dbReference type="InterPro" id="IPR021735">
    <property type="entry name" value="DUF3306"/>
</dbReference>
<reference evidence="2" key="1">
    <citation type="journal article" date="2014" name="Int. J. Syst. Evol. Microbiol.">
        <title>Complete genome sequence of Corynebacterium casei LMG S-19264T (=DSM 44701T), isolated from a smear-ripened cheese.</title>
        <authorList>
            <consortium name="US DOE Joint Genome Institute (JGI-PGF)"/>
            <person name="Walter F."/>
            <person name="Albersmeier A."/>
            <person name="Kalinowski J."/>
            <person name="Ruckert C."/>
        </authorList>
    </citation>
    <scope>NUCLEOTIDE SEQUENCE</scope>
    <source>
        <strain evidence="2">NBRC 101628</strain>
    </source>
</reference>
<reference evidence="2" key="2">
    <citation type="submission" date="2023-01" db="EMBL/GenBank/DDBJ databases">
        <title>Draft genome sequence of Paraferrimonas sedimenticola strain NBRC 101628.</title>
        <authorList>
            <person name="Sun Q."/>
            <person name="Mori K."/>
        </authorList>
    </citation>
    <scope>NUCLEOTIDE SEQUENCE</scope>
    <source>
        <strain evidence="2">NBRC 101628</strain>
    </source>
</reference>
<feature type="compositionally biased region" description="Acidic residues" evidence="1">
    <location>
        <begin position="42"/>
        <end position="60"/>
    </location>
</feature>
<comment type="caution">
    <text evidence="2">The sequence shown here is derived from an EMBL/GenBank/DDBJ whole genome shotgun (WGS) entry which is preliminary data.</text>
</comment>
<evidence type="ECO:0000256" key="1">
    <source>
        <dbReference type="SAM" id="MobiDB-lite"/>
    </source>
</evidence>
<name>A0AA37RYG6_9GAMM</name>
<evidence type="ECO:0000313" key="2">
    <source>
        <dbReference type="EMBL" id="GLP97549.1"/>
    </source>
</evidence>
<feature type="region of interest" description="Disordered" evidence="1">
    <location>
        <begin position="127"/>
        <end position="186"/>
    </location>
</feature>
<dbReference type="RefSeq" id="WP_095504613.1">
    <property type="nucleotide sequence ID" value="NZ_BSNC01000006.1"/>
</dbReference>
<accession>A0AA37RYG6</accession>
<dbReference type="Pfam" id="PF11748">
    <property type="entry name" value="DUF3306"/>
    <property type="match status" value="1"/>
</dbReference>
<feature type="region of interest" description="Disordered" evidence="1">
    <location>
        <begin position="1"/>
        <end position="63"/>
    </location>
</feature>
<proteinExistence type="predicted"/>
<gene>
    <name evidence="2" type="ORF">GCM10007895_28560</name>
</gene>
<sequence>MSEGFLSRWSKRRELVEQEEQELEQAKAAEEAAAEAQSEQAETPEEAEGAVELPDPDSIEEGGSFAAFMGADVDQETRNQALRKLWQQPQYQEIDNMAEYALDYSNQPLLSAEESLELVEKVYRHVVKDEEPEEEMLADAEGEASDEPTASLEDNSDAIASNQDSSTPLNDDVGQIEPDSKHSQES</sequence>
<keyword evidence="3" id="KW-1185">Reference proteome</keyword>
<organism evidence="2 3">
    <name type="scientific">Paraferrimonas sedimenticola</name>
    <dbReference type="NCBI Taxonomy" id="375674"/>
    <lineage>
        <taxon>Bacteria</taxon>
        <taxon>Pseudomonadati</taxon>
        <taxon>Pseudomonadota</taxon>
        <taxon>Gammaproteobacteria</taxon>
        <taxon>Alteromonadales</taxon>
        <taxon>Ferrimonadaceae</taxon>
        <taxon>Paraferrimonas</taxon>
    </lineage>
</organism>
<dbReference type="Proteomes" id="UP001161422">
    <property type="component" value="Unassembled WGS sequence"/>
</dbReference>
<dbReference type="EMBL" id="BSNC01000006">
    <property type="protein sequence ID" value="GLP97549.1"/>
    <property type="molecule type" value="Genomic_DNA"/>
</dbReference>
<feature type="compositionally biased region" description="Acidic residues" evidence="1">
    <location>
        <begin position="130"/>
        <end position="146"/>
    </location>
</feature>
<dbReference type="AlphaFoldDB" id="A0AA37RYG6"/>
<protein>
    <recommendedName>
        <fullName evidence="4">DUF3306 domain-containing protein</fullName>
    </recommendedName>
</protein>
<evidence type="ECO:0008006" key="4">
    <source>
        <dbReference type="Google" id="ProtNLM"/>
    </source>
</evidence>